<feature type="compositionally biased region" description="Low complexity" evidence="1">
    <location>
        <begin position="15"/>
        <end position="34"/>
    </location>
</feature>
<dbReference type="AlphaFoldDB" id="A0A9P6U8Y2"/>
<accession>A0A9P6U8Y2</accession>
<evidence type="ECO:0000313" key="3">
    <source>
        <dbReference type="Proteomes" id="UP000726737"/>
    </source>
</evidence>
<feature type="compositionally biased region" description="Low complexity" evidence="1">
    <location>
        <begin position="577"/>
        <end position="592"/>
    </location>
</feature>
<dbReference type="EMBL" id="JAAAJA010000045">
    <property type="protein sequence ID" value="KAG0264699.1"/>
    <property type="molecule type" value="Genomic_DNA"/>
</dbReference>
<keyword evidence="3" id="KW-1185">Reference proteome</keyword>
<sequence length="958" mass="106564">MSKVSLTSEISVISTPSTITPSGGSTPPATPFGTIESPDTEENSGVGVSPSPLRWPLNEDEIAPVFQLDSCLESIAARRVQRHISMDCGGPLRSSSSVLVKAGNDGTKRYKDSGRTMLQDCIIEARRYCPHTNLNIDGIDCGLDTGVNHNTLQDATTPAYGLERDIAQPLDIATKPGRKPSRIIHKLMKISNAVKKSWREIWTEDSHTAGRSPVNRVPLDTTTAKNPFFQVKSGVRFQDIVPEKPVVFPYPSQIRYTSRYGTELAWEDSAVVQQSRLSNREAAQYRERENRIILKRLKSKGRFRRRPNIILPWTEGRITEPVEVIRIRRLHRNSTQKTSPSGNTDGATRETLLETINRQHRTGTQEWTVTGISPKPFQGSIGANDASRVNRSIRVAVSDSRNELVSRKSLRRMISTRFHGKQAKRHDTRSRQKSSFTAQLEEYERKKMALKQHVIEESLAEEPLFARNLAAALQQSIALCGDGIVPPPPPILTCAPCASPTLIPRCNTPVSDTSLQNPSPIPLSAKAIRTYLEPSRPLLHLEDPGRIALHGRLRSGSNCDKANDRASVTNSPFQDFNRSSRSSAYSSTSVSSHHSTASSIANSIYSTLSEDWIRPLYFTKPKSRRYPLSLQSTIREPPPHVNLAVHMTSKAVSNFKFTQQHQLALRDRGLKDIDGSAIQFSEDDGLYDVDYWMVFNPIEGELVPRLEDAAKAFEGRCKTAMPQSVDELGFLEYGDQDLEDAGESDGATGDATALHICCDENGSCAQSHSGRYRTMDLRSRAPGSAQRPVVDVNDLSAMIASGIKPTDPHPDPGGFYNTHYEYFQTHDCFRDTDAVVDTEVEMKSVPESKSIGHGLVHESDQRMSPKSKFSTKETYKSLQAYFKGSRDGQQSNVNVVQEINIIKFMTPGMNSPREDCDGADGMPGWISRIHGGSQRIGQFDRDWLDAMPLPRTRRVRDL</sequence>
<comment type="caution">
    <text evidence="2">The sequence shown here is derived from an EMBL/GenBank/DDBJ whole genome shotgun (WGS) entry which is preliminary data.</text>
</comment>
<proteinExistence type="predicted"/>
<organism evidence="2 3">
    <name type="scientific">Mortierella polycephala</name>
    <dbReference type="NCBI Taxonomy" id="41804"/>
    <lineage>
        <taxon>Eukaryota</taxon>
        <taxon>Fungi</taxon>
        <taxon>Fungi incertae sedis</taxon>
        <taxon>Mucoromycota</taxon>
        <taxon>Mortierellomycotina</taxon>
        <taxon>Mortierellomycetes</taxon>
        <taxon>Mortierellales</taxon>
        <taxon>Mortierellaceae</taxon>
        <taxon>Mortierella</taxon>
    </lineage>
</organism>
<dbReference type="Proteomes" id="UP000726737">
    <property type="component" value="Unassembled WGS sequence"/>
</dbReference>
<protein>
    <submittedName>
        <fullName evidence="2">Uncharacterized protein</fullName>
    </submittedName>
</protein>
<dbReference type="OrthoDB" id="2423261at2759"/>
<reference evidence="2" key="1">
    <citation type="journal article" date="2020" name="Fungal Divers.">
        <title>Resolving the Mortierellaceae phylogeny through synthesis of multi-gene phylogenetics and phylogenomics.</title>
        <authorList>
            <person name="Vandepol N."/>
            <person name="Liber J."/>
            <person name="Desiro A."/>
            <person name="Na H."/>
            <person name="Kennedy M."/>
            <person name="Barry K."/>
            <person name="Grigoriev I.V."/>
            <person name="Miller A.N."/>
            <person name="O'Donnell K."/>
            <person name="Stajich J.E."/>
            <person name="Bonito G."/>
        </authorList>
    </citation>
    <scope>NUCLEOTIDE SEQUENCE</scope>
    <source>
        <strain evidence="2">KOD948</strain>
    </source>
</reference>
<feature type="region of interest" description="Disordered" evidence="1">
    <location>
        <begin position="15"/>
        <end position="51"/>
    </location>
</feature>
<evidence type="ECO:0000256" key="1">
    <source>
        <dbReference type="SAM" id="MobiDB-lite"/>
    </source>
</evidence>
<evidence type="ECO:0000313" key="2">
    <source>
        <dbReference type="EMBL" id="KAG0264699.1"/>
    </source>
</evidence>
<gene>
    <name evidence="2" type="ORF">BG011_006276</name>
</gene>
<feature type="compositionally biased region" description="Polar residues" evidence="1">
    <location>
        <begin position="555"/>
        <end position="576"/>
    </location>
</feature>
<feature type="region of interest" description="Disordered" evidence="1">
    <location>
        <begin position="553"/>
        <end position="592"/>
    </location>
</feature>
<name>A0A9P6U8Y2_9FUNG</name>